<keyword evidence="1" id="KW-1015">Disulfide bond</keyword>
<evidence type="ECO:0000256" key="2">
    <source>
        <dbReference type="PROSITE-ProRule" id="PRU00124"/>
    </source>
</evidence>
<dbReference type="PANTHER" id="PTHR39072">
    <property type="entry name" value="RE48511P"/>
    <property type="match status" value="1"/>
</dbReference>
<feature type="chain" id="PRO_5035911676" description="DUF4758 domain-containing protein" evidence="4">
    <location>
        <begin position="28"/>
        <end position="1840"/>
    </location>
</feature>
<dbReference type="Pfam" id="PF15950">
    <property type="entry name" value="DUF4758"/>
    <property type="match status" value="8"/>
</dbReference>
<comment type="caution">
    <text evidence="2">Lacks conserved residue(s) required for the propagation of feature annotation.</text>
</comment>
<evidence type="ECO:0000313" key="6">
    <source>
        <dbReference type="EMBL" id="CAB3382350.1"/>
    </source>
</evidence>
<evidence type="ECO:0000256" key="1">
    <source>
        <dbReference type="ARBA" id="ARBA00023157"/>
    </source>
</evidence>
<dbReference type="SMART" id="SM00192">
    <property type="entry name" value="LDLa"/>
    <property type="match status" value="3"/>
</dbReference>
<feature type="domain" description="DUF4758" evidence="5">
    <location>
        <begin position="1163"/>
        <end position="1215"/>
    </location>
</feature>
<feature type="region of interest" description="Disordered" evidence="3">
    <location>
        <begin position="653"/>
        <end position="691"/>
    </location>
</feature>
<feature type="compositionally biased region" description="Polar residues" evidence="3">
    <location>
        <begin position="656"/>
        <end position="685"/>
    </location>
</feature>
<evidence type="ECO:0000259" key="5">
    <source>
        <dbReference type="Pfam" id="PF15950"/>
    </source>
</evidence>
<feature type="domain" description="DUF4758" evidence="5">
    <location>
        <begin position="1229"/>
        <end position="1278"/>
    </location>
</feature>
<feature type="signal peptide" evidence="4">
    <location>
        <begin position="1"/>
        <end position="27"/>
    </location>
</feature>
<feature type="domain" description="DUF4758" evidence="5">
    <location>
        <begin position="183"/>
        <end position="229"/>
    </location>
</feature>
<name>A0A8S1DQZ7_9INSE</name>
<feature type="domain" description="DUF4758" evidence="5">
    <location>
        <begin position="247"/>
        <end position="290"/>
    </location>
</feature>
<dbReference type="InterPro" id="IPR036055">
    <property type="entry name" value="LDL_receptor-like_sf"/>
</dbReference>
<dbReference type="Pfam" id="PF00057">
    <property type="entry name" value="Ldl_recept_a"/>
    <property type="match status" value="1"/>
</dbReference>
<dbReference type="InterPro" id="IPR002172">
    <property type="entry name" value="LDrepeatLR_classA_rpt"/>
</dbReference>
<proteinExistence type="predicted"/>
<feature type="domain" description="DUF4758" evidence="5">
    <location>
        <begin position="1466"/>
        <end position="1510"/>
    </location>
</feature>
<dbReference type="PROSITE" id="PS50068">
    <property type="entry name" value="LDLRA_2"/>
    <property type="match status" value="3"/>
</dbReference>
<dbReference type="Proteomes" id="UP000494165">
    <property type="component" value="Unassembled WGS sequence"/>
</dbReference>
<accession>A0A8S1DQZ7</accession>
<dbReference type="Gene3D" id="4.10.400.10">
    <property type="entry name" value="Low-density Lipoprotein Receptor"/>
    <property type="match status" value="1"/>
</dbReference>
<keyword evidence="4" id="KW-0732">Signal</keyword>
<dbReference type="OrthoDB" id="10040649at2759"/>
<evidence type="ECO:0000313" key="7">
    <source>
        <dbReference type="Proteomes" id="UP000494165"/>
    </source>
</evidence>
<feature type="region of interest" description="Disordered" evidence="3">
    <location>
        <begin position="1526"/>
        <end position="1558"/>
    </location>
</feature>
<feature type="region of interest" description="Disordered" evidence="3">
    <location>
        <begin position="1667"/>
        <end position="1702"/>
    </location>
</feature>
<feature type="compositionally biased region" description="Basic and acidic residues" evidence="3">
    <location>
        <begin position="1373"/>
        <end position="1383"/>
    </location>
</feature>
<dbReference type="PANTHER" id="PTHR39072:SF2">
    <property type="match status" value="1"/>
</dbReference>
<sequence>MREKNCKAISLIGLLVIGVCVFASANAAADCETGFVACRLGVPECVKSTQIKDGIFDCSDGSDEGCKEGSFVCKNKKECIDRSKVQDGVPDCKDGSDEVCEPLQHRCVCPPFRCVEPENVKDGINDCEDGSDEVDLTLDDCKKKVNGSTTIKRPKRRASDVSTRVDGPVTTSMFLETEILPNDQKHRPTGLLTSTVGTFIQQGTTTEFATKVFGTHVDGHYAKIVSTSSRVFFAVPSAAAGDALGVLKPTGLISSVTATKVSGLATTLITTDYYRTYIDGTYAQLVSSYSRVVEPSIHTVLATKAYNSAASGQIYPTVVHDSKQSVIEVSPINFKNENQIVPSKSSSIVKATAFAEEKTNTRVTFSSSKHSGEDENDNFINKIKRFDGFKISKPKTNLPTYTVGHYGTDLIDETTETIVSVDKSVEAYVNGKKKDNKNFVNSSRQRNIKGFKNFNVIHNKEDLLHVESTMPTVTYVGFDDFTTTVHNTVIVFMPHSKAQVRATKSLNPNIKVTSLSEIVVPTISSSKLAESRSSLFNKPRPAISKNYISATRTFNAISASSVPSLLNSRKEKEFNAEVKPATEIDLNKAEKKEIEASSTIEMEAATDVMSSLGIEPSITSIESSSEAASESITLKPTESIEFATKAVTRVADLEETSASTEEAPKTTTEQVESTTEGLATTQQQEDVLDESKENEVASVRKINSHPDEQIIVEGSASSATSSSTIQYVTKVIPNTIYRTYTYFTTFFIPSADKTSTSIKSNEVTSTEIKLSTSLVDIREILATAIAQQIVPTSSYTVVPSATVETTTESEIETTNNTPEVTMTETMASENEIITTGPTTPMPDPDEEEIELLLKTQYTTYTYLTTYFQDKTSSISSREEIVTNIITSTLDKNSVFTDPAVAGLFARGDSIVEANSIAPTSVGVGRPTEDIYKDLHDAEVKPTARIVPDDIQSQSVRDEPEDLIKTYYTTYTYFTTLFDDNKTTINSRTEVYSNVVSPSSAVDKIQPTQVDNSIVPTLEVKATKVIASNDEEYAKKYKTMRAKEILSAEGEQLGVQTEEPIKVTIPVQLAPVEFTPDSIPTEAVPPKDEILEEKNKTLESKELDLHESIKSEMFDVPTNSVKEDDVPLKNEDNLVIGSEPGSLDDQISLESNTDIDPSPSLLLQTSYTTFTYFTTLYKGQTSEIVSRLETVTNVVTETVKPDESVKEAQETTTEIQNDLTTIQATEVYPITYFTTFTYWTTAYKDGSTLVSSREETVSNVVTPTKKQEDDLHTSQVNDEAAIIVTPTPAELEPTTFYTTYTYYTTSYIGESTVIKSRLETETNIVSPTPVDNALIPTQTGRAIGIAPPVQQLLDNAKQENLSEIESSIKPSDVQGDHSSLKNNEDQESSSQVITPELVSTTPPTVSVQPTGVVSRNVGSIVDVDGISTTYFETKAIGTYIGDLYAQVVESTTSVNIDSDRTPEPPVPSRTGLVRLIEGSIIKDSVTTAYESRVIGTIVDGFYAQIIESSSSIITATPTLSEIKETATPVLEPSHPQEEKQEEPEDDSKNRKPGFPRKNTITPVIRPFAAIGKQKSTVIPITLRGKAIMTTIINSKEDVITATEYITETIVVTPTQNPNNQINSLLFPALLQAQLQQTVQPNQLLLQQAQLLQQQQLLKQVAQQGKVKQEEEHLELDDEEQKSSEFELISKEEISQAKPNTRATRPPKIFKQIEPEKHTSIITIYVSGKNPGEFSTVLSTVITDGASLVKREAISPPYIEVKPSIEAKPQIYPVDEDFNMFVMSAFNDIEGSELSSGTYETQSLESILGDVTKYHGSSKLSWRRYTLIEKFKILDLSQKKQE</sequence>
<dbReference type="CDD" id="cd00112">
    <property type="entry name" value="LDLa"/>
    <property type="match status" value="3"/>
</dbReference>
<feature type="domain" description="DUF4758" evidence="5">
    <location>
        <begin position="965"/>
        <end position="1049"/>
    </location>
</feature>
<feature type="region of interest" description="Disordered" evidence="3">
    <location>
        <begin position="1365"/>
        <end position="1390"/>
    </location>
</feature>
<protein>
    <recommendedName>
        <fullName evidence="5">DUF4758 domain-containing protein</fullName>
    </recommendedName>
</protein>
<gene>
    <name evidence="6" type="ORF">CLODIP_2_CD10367</name>
</gene>
<evidence type="ECO:0000256" key="3">
    <source>
        <dbReference type="SAM" id="MobiDB-lite"/>
    </source>
</evidence>
<keyword evidence="7" id="KW-1185">Reference proteome</keyword>
<evidence type="ECO:0000256" key="4">
    <source>
        <dbReference type="SAM" id="SignalP"/>
    </source>
</evidence>
<dbReference type="EMBL" id="CADEPI010000267">
    <property type="protein sequence ID" value="CAB3382350.1"/>
    <property type="molecule type" value="Genomic_DNA"/>
</dbReference>
<organism evidence="6 7">
    <name type="scientific">Cloeon dipterum</name>
    <dbReference type="NCBI Taxonomy" id="197152"/>
    <lineage>
        <taxon>Eukaryota</taxon>
        <taxon>Metazoa</taxon>
        <taxon>Ecdysozoa</taxon>
        <taxon>Arthropoda</taxon>
        <taxon>Hexapoda</taxon>
        <taxon>Insecta</taxon>
        <taxon>Pterygota</taxon>
        <taxon>Palaeoptera</taxon>
        <taxon>Ephemeroptera</taxon>
        <taxon>Pisciforma</taxon>
        <taxon>Baetidae</taxon>
        <taxon>Cloeon</taxon>
    </lineage>
</organism>
<dbReference type="InterPro" id="IPR031866">
    <property type="entry name" value="DUF4758"/>
</dbReference>
<comment type="caution">
    <text evidence="6">The sequence shown here is derived from an EMBL/GenBank/DDBJ whole genome shotgun (WGS) entry which is preliminary data.</text>
</comment>
<dbReference type="PRINTS" id="PR00261">
    <property type="entry name" value="LDLRECEPTOR"/>
</dbReference>
<feature type="domain" description="DUF4758" evidence="5">
    <location>
        <begin position="1292"/>
        <end position="1452"/>
    </location>
</feature>
<dbReference type="SUPFAM" id="SSF57424">
    <property type="entry name" value="LDL receptor-like module"/>
    <property type="match status" value="1"/>
</dbReference>
<feature type="domain" description="DUF4758" evidence="5">
    <location>
        <begin position="854"/>
        <end position="915"/>
    </location>
</feature>
<reference evidence="6 7" key="1">
    <citation type="submission" date="2020-04" db="EMBL/GenBank/DDBJ databases">
        <authorList>
            <person name="Alioto T."/>
            <person name="Alioto T."/>
            <person name="Gomez Garrido J."/>
        </authorList>
    </citation>
    <scope>NUCLEOTIDE SEQUENCE [LARGE SCALE GENOMIC DNA]</scope>
</reference>
<feature type="compositionally biased region" description="Basic and acidic residues" evidence="3">
    <location>
        <begin position="1679"/>
        <end position="1693"/>
    </location>
</feature>